<comment type="caution">
    <text evidence="1">The sequence shown here is derived from an EMBL/GenBank/DDBJ whole genome shotgun (WGS) entry which is preliminary data.</text>
</comment>
<evidence type="ECO:0000313" key="2">
    <source>
        <dbReference type="Proteomes" id="UP000266673"/>
    </source>
</evidence>
<dbReference type="AlphaFoldDB" id="A0A397UG98"/>
<keyword evidence="2" id="KW-1185">Reference proteome</keyword>
<gene>
    <name evidence="1" type="ORF">C2G38_1981663</name>
</gene>
<sequence length="55" mass="6288">SAAPIPKFDNQFACQNHYKHLLEFPLDSLYSGIVYHLSGPNEYALIQNLFIAHLQ</sequence>
<feature type="non-terminal residue" evidence="1">
    <location>
        <position position="1"/>
    </location>
</feature>
<dbReference type="STRING" id="44941.A0A397UG98"/>
<dbReference type="Proteomes" id="UP000266673">
    <property type="component" value="Unassembled WGS sequence"/>
</dbReference>
<evidence type="ECO:0000313" key="1">
    <source>
        <dbReference type="EMBL" id="RIB09200.1"/>
    </source>
</evidence>
<dbReference type="EMBL" id="QKWP01001403">
    <property type="protein sequence ID" value="RIB09200.1"/>
    <property type="molecule type" value="Genomic_DNA"/>
</dbReference>
<reference evidence="1 2" key="1">
    <citation type="submission" date="2018-06" db="EMBL/GenBank/DDBJ databases">
        <title>Comparative genomics reveals the genomic features of Rhizophagus irregularis, R. cerebriforme, R. diaphanum and Gigaspora rosea, and their symbiotic lifestyle signature.</title>
        <authorList>
            <person name="Morin E."/>
            <person name="San Clemente H."/>
            <person name="Chen E.C.H."/>
            <person name="De La Providencia I."/>
            <person name="Hainaut M."/>
            <person name="Kuo A."/>
            <person name="Kohler A."/>
            <person name="Murat C."/>
            <person name="Tang N."/>
            <person name="Roy S."/>
            <person name="Loubradou J."/>
            <person name="Henrissat B."/>
            <person name="Grigoriev I.V."/>
            <person name="Corradi N."/>
            <person name="Roux C."/>
            <person name="Martin F.M."/>
        </authorList>
    </citation>
    <scope>NUCLEOTIDE SEQUENCE [LARGE SCALE GENOMIC DNA]</scope>
    <source>
        <strain evidence="1 2">DAOM 194757</strain>
    </source>
</reference>
<protein>
    <submittedName>
        <fullName evidence="1">Uncharacterized protein</fullName>
    </submittedName>
</protein>
<organism evidence="1 2">
    <name type="scientific">Gigaspora rosea</name>
    <dbReference type="NCBI Taxonomy" id="44941"/>
    <lineage>
        <taxon>Eukaryota</taxon>
        <taxon>Fungi</taxon>
        <taxon>Fungi incertae sedis</taxon>
        <taxon>Mucoromycota</taxon>
        <taxon>Glomeromycotina</taxon>
        <taxon>Glomeromycetes</taxon>
        <taxon>Diversisporales</taxon>
        <taxon>Gigasporaceae</taxon>
        <taxon>Gigaspora</taxon>
    </lineage>
</organism>
<accession>A0A397UG98</accession>
<name>A0A397UG98_9GLOM</name>
<dbReference type="OrthoDB" id="2278877at2759"/>
<proteinExistence type="predicted"/>